<gene>
    <name evidence="2" type="ORF">CEPIT_LOCUS13293</name>
</gene>
<organism evidence="2 3">
    <name type="scientific">Cuscuta epithymum</name>
    <dbReference type="NCBI Taxonomy" id="186058"/>
    <lineage>
        <taxon>Eukaryota</taxon>
        <taxon>Viridiplantae</taxon>
        <taxon>Streptophyta</taxon>
        <taxon>Embryophyta</taxon>
        <taxon>Tracheophyta</taxon>
        <taxon>Spermatophyta</taxon>
        <taxon>Magnoliopsida</taxon>
        <taxon>eudicotyledons</taxon>
        <taxon>Gunneridae</taxon>
        <taxon>Pentapetalae</taxon>
        <taxon>asterids</taxon>
        <taxon>lamiids</taxon>
        <taxon>Solanales</taxon>
        <taxon>Convolvulaceae</taxon>
        <taxon>Cuscuteae</taxon>
        <taxon>Cuscuta</taxon>
        <taxon>Cuscuta subgen. Cuscuta</taxon>
    </lineage>
</organism>
<sequence>MINICAEVSHVKAALHCKIEENKRFRYSIGVLIVVVVAMGIFMYVGVQR</sequence>
<feature type="transmembrane region" description="Helical" evidence="1">
    <location>
        <begin position="27"/>
        <end position="47"/>
    </location>
</feature>
<evidence type="ECO:0000313" key="3">
    <source>
        <dbReference type="Proteomes" id="UP001152523"/>
    </source>
</evidence>
<keyword evidence="1" id="KW-0812">Transmembrane</keyword>
<protein>
    <submittedName>
        <fullName evidence="2">Uncharacterized protein</fullName>
    </submittedName>
</protein>
<proteinExistence type="predicted"/>
<dbReference type="Proteomes" id="UP001152523">
    <property type="component" value="Unassembled WGS sequence"/>
</dbReference>
<keyword evidence="3" id="KW-1185">Reference proteome</keyword>
<keyword evidence="1" id="KW-1133">Transmembrane helix</keyword>
<name>A0AAV0DB40_9ASTE</name>
<dbReference type="EMBL" id="CAMAPF010000084">
    <property type="protein sequence ID" value="CAH9095479.1"/>
    <property type="molecule type" value="Genomic_DNA"/>
</dbReference>
<evidence type="ECO:0000256" key="1">
    <source>
        <dbReference type="SAM" id="Phobius"/>
    </source>
</evidence>
<accession>A0AAV0DB40</accession>
<comment type="caution">
    <text evidence="2">The sequence shown here is derived from an EMBL/GenBank/DDBJ whole genome shotgun (WGS) entry which is preliminary data.</text>
</comment>
<dbReference type="AlphaFoldDB" id="A0AAV0DB40"/>
<keyword evidence="1" id="KW-0472">Membrane</keyword>
<reference evidence="2" key="1">
    <citation type="submission" date="2022-07" db="EMBL/GenBank/DDBJ databases">
        <authorList>
            <person name="Macas J."/>
            <person name="Novak P."/>
            <person name="Neumann P."/>
        </authorList>
    </citation>
    <scope>NUCLEOTIDE SEQUENCE</scope>
</reference>
<evidence type="ECO:0000313" key="2">
    <source>
        <dbReference type="EMBL" id="CAH9095479.1"/>
    </source>
</evidence>